<protein>
    <recommendedName>
        <fullName evidence="4">DUF4345 domain-containing protein</fullName>
    </recommendedName>
</protein>
<keyword evidence="1" id="KW-0472">Membrane</keyword>
<feature type="transmembrane region" description="Helical" evidence="1">
    <location>
        <begin position="7"/>
        <end position="29"/>
    </location>
</feature>
<keyword evidence="1" id="KW-1133">Transmembrane helix</keyword>
<dbReference type="EMBL" id="BAAAOH010000001">
    <property type="protein sequence ID" value="GAA1995707.1"/>
    <property type="molecule type" value="Genomic_DNA"/>
</dbReference>
<keyword evidence="1" id="KW-0812">Transmembrane</keyword>
<evidence type="ECO:0000313" key="3">
    <source>
        <dbReference type="Proteomes" id="UP001500326"/>
    </source>
</evidence>
<reference evidence="3" key="1">
    <citation type="journal article" date="2019" name="Int. J. Syst. Evol. Microbiol.">
        <title>The Global Catalogue of Microorganisms (GCM) 10K type strain sequencing project: providing services to taxonomists for standard genome sequencing and annotation.</title>
        <authorList>
            <consortium name="The Broad Institute Genomics Platform"/>
            <consortium name="The Broad Institute Genome Sequencing Center for Infectious Disease"/>
            <person name="Wu L."/>
            <person name="Ma J."/>
        </authorList>
    </citation>
    <scope>NUCLEOTIDE SEQUENCE [LARGE SCALE GENOMIC DNA]</scope>
    <source>
        <strain evidence="3">JCM 14902</strain>
    </source>
</reference>
<keyword evidence="3" id="KW-1185">Reference proteome</keyword>
<dbReference type="Proteomes" id="UP001500326">
    <property type="component" value="Unassembled WGS sequence"/>
</dbReference>
<sequence>MVVTIAVVLVYLTGAVGALIGVLILLSRYQVDRASVLPVSLLGAGIILFALLTFAVASGLSRGSTLARLLVTLYLGAEFVLNVIAIASTDSWDWVATIQVVAEAFVVFALWAPPGRKHFAPQPGQPVATASARP</sequence>
<feature type="transmembrane region" description="Helical" evidence="1">
    <location>
        <begin position="35"/>
        <end position="57"/>
    </location>
</feature>
<name>A0ABP5ECZ9_9MICO</name>
<comment type="caution">
    <text evidence="2">The sequence shown here is derived from an EMBL/GenBank/DDBJ whole genome shotgun (WGS) entry which is preliminary data.</text>
</comment>
<proteinExistence type="predicted"/>
<evidence type="ECO:0000313" key="2">
    <source>
        <dbReference type="EMBL" id="GAA1995707.1"/>
    </source>
</evidence>
<feature type="transmembrane region" description="Helical" evidence="1">
    <location>
        <begin position="94"/>
        <end position="112"/>
    </location>
</feature>
<feature type="transmembrane region" description="Helical" evidence="1">
    <location>
        <begin position="69"/>
        <end position="88"/>
    </location>
</feature>
<gene>
    <name evidence="2" type="ORF">GCM10009777_35170</name>
</gene>
<evidence type="ECO:0008006" key="4">
    <source>
        <dbReference type="Google" id="ProtNLM"/>
    </source>
</evidence>
<organism evidence="2 3">
    <name type="scientific">Microbacterium pumilum</name>
    <dbReference type="NCBI Taxonomy" id="344165"/>
    <lineage>
        <taxon>Bacteria</taxon>
        <taxon>Bacillati</taxon>
        <taxon>Actinomycetota</taxon>
        <taxon>Actinomycetes</taxon>
        <taxon>Micrococcales</taxon>
        <taxon>Microbacteriaceae</taxon>
        <taxon>Microbacterium</taxon>
    </lineage>
</organism>
<accession>A0ABP5ECZ9</accession>
<evidence type="ECO:0000256" key="1">
    <source>
        <dbReference type="SAM" id="Phobius"/>
    </source>
</evidence>